<organism evidence="3 4">
    <name type="scientific">Streptomyces ossamyceticus</name>
    <dbReference type="NCBI Taxonomy" id="249581"/>
    <lineage>
        <taxon>Bacteria</taxon>
        <taxon>Bacillati</taxon>
        <taxon>Actinomycetota</taxon>
        <taxon>Actinomycetes</taxon>
        <taxon>Kitasatosporales</taxon>
        <taxon>Streptomycetaceae</taxon>
        <taxon>Streptomyces</taxon>
    </lineage>
</organism>
<dbReference type="InterPro" id="IPR003115">
    <property type="entry name" value="ParB_N"/>
</dbReference>
<name>A0ABV2US16_9ACTN</name>
<dbReference type="Proteomes" id="UP001550210">
    <property type="component" value="Unassembled WGS sequence"/>
</dbReference>
<keyword evidence="4" id="KW-1185">Reference proteome</keyword>
<gene>
    <name evidence="3" type="ORF">ABZZ21_04875</name>
</gene>
<protein>
    <recommendedName>
        <fullName evidence="2">ParB-like N-terminal domain-containing protein</fullName>
    </recommendedName>
</protein>
<feature type="region of interest" description="Disordered" evidence="1">
    <location>
        <begin position="151"/>
        <end position="173"/>
    </location>
</feature>
<dbReference type="InterPro" id="IPR036086">
    <property type="entry name" value="ParB/Sulfiredoxin_sf"/>
</dbReference>
<accession>A0ABV2US16</accession>
<comment type="caution">
    <text evidence="3">The sequence shown here is derived from an EMBL/GenBank/DDBJ whole genome shotgun (WGS) entry which is preliminary data.</text>
</comment>
<evidence type="ECO:0000256" key="1">
    <source>
        <dbReference type="SAM" id="MobiDB-lite"/>
    </source>
</evidence>
<proteinExistence type="predicted"/>
<evidence type="ECO:0000259" key="2">
    <source>
        <dbReference type="SMART" id="SM00470"/>
    </source>
</evidence>
<dbReference type="EMBL" id="JBEXPZ010000005">
    <property type="protein sequence ID" value="MET9843910.1"/>
    <property type="molecule type" value="Genomic_DNA"/>
</dbReference>
<sequence>MQNLGKVLEAELPEGAIYMIPLESLCGPADSPRIAGVDQAHVELLLATEASLPPILVHRPTMRVVDGMHRLQAAVRRGEQNIPGRFFDGPEADVFILSVQSNVRHGLALSLADRTAAAARIVRSHPHLSDRAIARISGLSPKTVAAVRRRSTEEGAQSNVRVGDDGRVRPLDVSGQRKKACQLIAAHPDMPLREVARTVGISVATAHDVRKRMRSGREPVPARYREDDVPEGKHKDRVVRLAPPLGDPAQGECSGQSDHDLLELRRILKKDPSIRFTETGRALLRLFDAQELLGAAGDRLVDGVPPHWAETIAELAEGCASSWRAFAVQVRRNAATDNTQANG</sequence>
<dbReference type="SUPFAM" id="SSF110849">
    <property type="entry name" value="ParB/Sulfiredoxin"/>
    <property type="match status" value="1"/>
</dbReference>
<feature type="region of interest" description="Disordered" evidence="1">
    <location>
        <begin position="210"/>
        <end position="234"/>
    </location>
</feature>
<evidence type="ECO:0000313" key="3">
    <source>
        <dbReference type="EMBL" id="MET9843910.1"/>
    </source>
</evidence>
<evidence type="ECO:0000313" key="4">
    <source>
        <dbReference type="Proteomes" id="UP001550210"/>
    </source>
</evidence>
<feature type="domain" description="ParB-like N-terminal" evidence="2">
    <location>
        <begin position="18"/>
        <end position="103"/>
    </location>
</feature>
<dbReference type="RefSeq" id="WP_355392550.1">
    <property type="nucleotide sequence ID" value="NZ_JBEGHN010000023.1"/>
</dbReference>
<reference evidence="3 4" key="1">
    <citation type="submission" date="2024-06" db="EMBL/GenBank/DDBJ databases">
        <title>The Natural Products Discovery Center: Release of the First 8490 Sequenced Strains for Exploring Actinobacteria Biosynthetic Diversity.</title>
        <authorList>
            <person name="Kalkreuter E."/>
            <person name="Kautsar S.A."/>
            <person name="Yang D."/>
            <person name="Bader C.D."/>
            <person name="Teijaro C.N."/>
            <person name="Fluegel L."/>
            <person name="Davis C.M."/>
            <person name="Simpson J.R."/>
            <person name="Lauterbach L."/>
            <person name="Steele A.D."/>
            <person name="Gui C."/>
            <person name="Meng S."/>
            <person name="Li G."/>
            <person name="Viehrig K."/>
            <person name="Ye F."/>
            <person name="Su P."/>
            <person name="Kiefer A.F."/>
            <person name="Nichols A."/>
            <person name="Cepeda A.J."/>
            <person name="Yan W."/>
            <person name="Fan B."/>
            <person name="Jiang Y."/>
            <person name="Adhikari A."/>
            <person name="Zheng C.-J."/>
            <person name="Schuster L."/>
            <person name="Cowan T.M."/>
            <person name="Smanski M.J."/>
            <person name="Chevrette M.G."/>
            <person name="De Carvalho L.P.S."/>
            <person name="Shen B."/>
        </authorList>
    </citation>
    <scope>NUCLEOTIDE SEQUENCE [LARGE SCALE GENOMIC DNA]</scope>
    <source>
        <strain evidence="3 4">NPDC006434</strain>
    </source>
</reference>
<feature type="compositionally biased region" description="Basic and acidic residues" evidence="1">
    <location>
        <begin position="223"/>
        <end position="234"/>
    </location>
</feature>
<dbReference type="SMART" id="SM00470">
    <property type="entry name" value="ParB"/>
    <property type="match status" value="1"/>
</dbReference>